<gene>
    <name evidence="13" type="primary">LOC107909681</name>
</gene>
<feature type="chain" id="PRO_5046843454" evidence="10">
    <location>
        <begin position="21"/>
        <end position="443"/>
    </location>
</feature>
<dbReference type="RefSeq" id="XP_040944864.1">
    <property type="nucleotide sequence ID" value="XM_041088930.1"/>
</dbReference>
<evidence type="ECO:0000256" key="10">
    <source>
        <dbReference type="SAM" id="SignalP"/>
    </source>
</evidence>
<keyword evidence="3" id="KW-0134">Cell wall</keyword>
<feature type="domain" description="Rhamnogalacturonase A/B/Epimerase-like pectate lyase" evidence="11">
    <location>
        <begin position="61"/>
        <end position="106"/>
    </location>
</feature>
<comment type="subcellular location">
    <subcellularLocation>
        <location evidence="1">Secreted</location>
        <location evidence="1">Cell wall</location>
    </subcellularLocation>
</comment>
<evidence type="ECO:0000313" key="13">
    <source>
        <dbReference type="RefSeq" id="XP_040944864.1"/>
    </source>
</evidence>
<feature type="active site" evidence="8">
    <location>
        <position position="251"/>
    </location>
</feature>
<evidence type="ECO:0000256" key="3">
    <source>
        <dbReference type="ARBA" id="ARBA00022512"/>
    </source>
</evidence>
<evidence type="ECO:0000256" key="2">
    <source>
        <dbReference type="ARBA" id="ARBA00008834"/>
    </source>
</evidence>
<keyword evidence="4" id="KW-0964">Secreted</keyword>
<dbReference type="InterPro" id="IPR024535">
    <property type="entry name" value="RHGA/B-epi-like_pectate_lyase"/>
</dbReference>
<keyword evidence="10" id="KW-0732">Signal</keyword>
<dbReference type="GeneID" id="107909681"/>
<dbReference type="PROSITE" id="PS00502">
    <property type="entry name" value="POLYGALACTURONASE"/>
    <property type="match status" value="1"/>
</dbReference>
<dbReference type="Pfam" id="PF00295">
    <property type="entry name" value="Glyco_hydro_28"/>
    <property type="match status" value="1"/>
</dbReference>
<evidence type="ECO:0000256" key="8">
    <source>
        <dbReference type="PROSITE-ProRule" id="PRU10052"/>
    </source>
</evidence>
<evidence type="ECO:0000256" key="5">
    <source>
        <dbReference type="ARBA" id="ARBA00022801"/>
    </source>
</evidence>
<evidence type="ECO:0000259" key="11">
    <source>
        <dbReference type="Pfam" id="PF12708"/>
    </source>
</evidence>
<sequence length="443" mass="47832">MDKLFLVSFLGLLITHAVGGNMLYDKFNILGELEDLDIAEEDMELFEDPSWISERGGKVLVNVDSFGAVGDGVSDDTEAFRKAWNTSCATSKSVLLVPPGHRYLVNATRFKGPCEERLVVQIDGTIVAPDEPNDWDPNLPRNWLVFSKLEGVVFQGNGVIDGSGSKWWASSCKKNKSNPCRGAPTALTIDSSSSIKVSCPGDSPNTDGIHITGSTNVVLQDSKIGTGDDCISIVNASSGIKMKRIYCGPGHGVSIGSLGKDNSTAIVTKVVLDTALLRETTNGVRIKTWQHVCSCGSLIKGGSGYVRGVRFENVRMEDVANPIIIDQFYCDSPKTCQNQTSAVQISQIMYRNISGTTKSKEAMKFACSDTTPCSNIVLRNINLEKKDGTAETYCNSAQGFGYGIVHPSADCLSSNDKGYILIDHKENSELAEPTGDHIAHTEL</sequence>
<evidence type="ECO:0000256" key="7">
    <source>
        <dbReference type="ARBA" id="ARBA00023316"/>
    </source>
</evidence>
<accession>A0ABM2ZQE4</accession>
<dbReference type="Pfam" id="PF12708">
    <property type="entry name" value="Pect-lyase_RHGA_epim"/>
    <property type="match status" value="1"/>
</dbReference>
<dbReference type="Gene3D" id="2.160.20.10">
    <property type="entry name" value="Single-stranded right-handed beta-helix, Pectin lyase-like"/>
    <property type="match status" value="2"/>
</dbReference>
<evidence type="ECO:0000256" key="6">
    <source>
        <dbReference type="ARBA" id="ARBA00023295"/>
    </source>
</evidence>
<protein>
    <submittedName>
        <fullName evidence="13">Probable polygalacturonase At1g80170 isoform X3</fullName>
    </submittedName>
</protein>
<dbReference type="Proteomes" id="UP000818029">
    <property type="component" value="Chromosome D02"/>
</dbReference>
<evidence type="ECO:0000256" key="9">
    <source>
        <dbReference type="RuleBase" id="RU361169"/>
    </source>
</evidence>
<comment type="similarity">
    <text evidence="2 9">Belongs to the glycosyl hydrolase 28 family.</text>
</comment>
<feature type="signal peptide" evidence="10">
    <location>
        <begin position="1"/>
        <end position="20"/>
    </location>
</feature>
<dbReference type="SUPFAM" id="SSF51126">
    <property type="entry name" value="Pectin lyase-like"/>
    <property type="match status" value="1"/>
</dbReference>
<proteinExistence type="inferred from homology"/>
<keyword evidence="12" id="KW-1185">Reference proteome</keyword>
<keyword evidence="7" id="KW-0961">Cell wall biogenesis/degradation</keyword>
<keyword evidence="5 9" id="KW-0378">Hydrolase</keyword>
<name>A0ABM2ZQE4_GOSHI</name>
<evidence type="ECO:0000256" key="4">
    <source>
        <dbReference type="ARBA" id="ARBA00022525"/>
    </source>
</evidence>
<dbReference type="PANTHER" id="PTHR31375">
    <property type="match status" value="1"/>
</dbReference>
<reference evidence="13" key="2">
    <citation type="submission" date="2025-08" db="UniProtKB">
        <authorList>
            <consortium name="RefSeq"/>
        </authorList>
    </citation>
    <scope>IDENTIFICATION</scope>
</reference>
<evidence type="ECO:0000256" key="1">
    <source>
        <dbReference type="ARBA" id="ARBA00004191"/>
    </source>
</evidence>
<organism evidence="12 13">
    <name type="scientific">Gossypium hirsutum</name>
    <name type="common">Upland cotton</name>
    <name type="synonym">Gossypium mexicanum</name>
    <dbReference type="NCBI Taxonomy" id="3635"/>
    <lineage>
        <taxon>Eukaryota</taxon>
        <taxon>Viridiplantae</taxon>
        <taxon>Streptophyta</taxon>
        <taxon>Embryophyta</taxon>
        <taxon>Tracheophyta</taxon>
        <taxon>Spermatophyta</taxon>
        <taxon>Magnoliopsida</taxon>
        <taxon>eudicotyledons</taxon>
        <taxon>Gunneridae</taxon>
        <taxon>Pentapetalae</taxon>
        <taxon>rosids</taxon>
        <taxon>malvids</taxon>
        <taxon>Malvales</taxon>
        <taxon>Malvaceae</taxon>
        <taxon>Malvoideae</taxon>
        <taxon>Gossypium</taxon>
    </lineage>
</organism>
<evidence type="ECO:0000313" key="12">
    <source>
        <dbReference type="Proteomes" id="UP000818029"/>
    </source>
</evidence>
<dbReference type="InterPro" id="IPR000743">
    <property type="entry name" value="Glyco_hydro_28"/>
</dbReference>
<reference evidence="12" key="1">
    <citation type="journal article" date="2020" name="Nat. Genet.">
        <title>Genomic diversifications of five Gossypium allopolyploid species and their impact on cotton improvement.</title>
        <authorList>
            <person name="Chen Z.J."/>
            <person name="Sreedasyam A."/>
            <person name="Ando A."/>
            <person name="Song Q."/>
            <person name="De Santiago L.M."/>
            <person name="Hulse-Kemp A.M."/>
            <person name="Ding M."/>
            <person name="Ye W."/>
            <person name="Kirkbride R.C."/>
            <person name="Jenkins J."/>
            <person name="Plott C."/>
            <person name="Lovell J."/>
            <person name="Lin Y.M."/>
            <person name="Vaughn R."/>
            <person name="Liu B."/>
            <person name="Simpson S."/>
            <person name="Scheffler B.E."/>
            <person name="Wen L."/>
            <person name="Saski C.A."/>
            <person name="Grover C.E."/>
            <person name="Hu G."/>
            <person name="Conover J.L."/>
            <person name="Carlson J.W."/>
            <person name="Shu S."/>
            <person name="Boston L.B."/>
            <person name="Williams M."/>
            <person name="Peterson D.G."/>
            <person name="McGee K."/>
            <person name="Jones D.C."/>
            <person name="Wendel J.F."/>
            <person name="Stelly D.M."/>
            <person name="Grimwood J."/>
            <person name="Schmutz J."/>
        </authorList>
    </citation>
    <scope>NUCLEOTIDE SEQUENCE [LARGE SCALE GENOMIC DNA]</scope>
    <source>
        <strain evidence="12">cv. TM-1</strain>
    </source>
</reference>
<dbReference type="InterPro" id="IPR011050">
    <property type="entry name" value="Pectin_lyase_fold/virulence"/>
</dbReference>
<dbReference type="InterPro" id="IPR012334">
    <property type="entry name" value="Pectin_lyas_fold"/>
</dbReference>
<keyword evidence="6 9" id="KW-0326">Glycosidase</keyword>